<feature type="compositionally biased region" description="Low complexity" evidence="1">
    <location>
        <begin position="185"/>
        <end position="194"/>
    </location>
</feature>
<evidence type="ECO:0000256" key="1">
    <source>
        <dbReference type="SAM" id="MobiDB-lite"/>
    </source>
</evidence>
<evidence type="ECO:0000313" key="4">
    <source>
        <dbReference type="Proteomes" id="UP001228044"/>
    </source>
</evidence>
<dbReference type="CDD" id="cd11297">
    <property type="entry name" value="PIN_LabA-like_N_1"/>
    <property type="match status" value="1"/>
</dbReference>
<comment type="caution">
    <text evidence="3">The sequence shown here is derived from an EMBL/GenBank/DDBJ whole genome shotgun (WGS) entry which is preliminary data.</text>
</comment>
<dbReference type="EMBL" id="JAUHHC010000005">
    <property type="protein sequence ID" value="MDN3922287.1"/>
    <property type="molecule type" value="Genomic_DNA"/>
</dbReference>
<dbReference type="PANTHER" id="PTHR35811">
    <property type="entry name" value="SLR1870 PROTEIN"/>
    <property type="match status" value="1"/>
</dbReference>
<gene>
    <name evidence="3" type="ORF">QWJ38_18510</name>
</gene>
<sequence length="266" mass="28089">MSSRVMLLVDFDNVSTEVIEQAFELLRQDYGAIHVRRAYCTAEQAQQHAGFMKRLGLRPMVNLAVGKNSTDIALAVDAMDLVLAERPTVVVIVSSDSDYTPLVGRLREKGAWVRGFGQQGKTGEGVPGAYDQFSDIAHRSGVAAAKRGRTQAPTPAPAAKPVPALASAPAPAAAKRKPAARKKSVAAPAPAEAAAPALPPEIEAILQAVPALRGGERVELGEAAQALRQAGLLARTAPSTKLFKKHGAHFLLSPERQPNKVQFSAA</sequence>
<proteinExistence type="predicted"/>
<dbReference type="Proteomes" id="UP001228044">
    <property type="component" value="Unassembled WGS sequence"/>
</dbReference>
<dbReference type="Pfam" id="PF01936">
    <property type="entry name" value="NYN"/>
    <property type="match status" value="1"/>
</dbReference>
<feature type="compositionally biased region" description="Basic residues" evidence="1">
    <location>
        <begin position="174"/>
        <end position="184"/>
    </location>
</feature>
<feature type="domain" description="NYN" evidence="2">
    <location>
        <begin position="4"/>
        <end position="135"/>
    </location>
</feature>
<feature type="region of interest" description="Disordered" evidence="1">
    <location>
        <begin position="142"/>
        <end position="194"/>
    </location>
</feature>
<evidence type="ECO:0000259" key="2">
    <source>
        <dbReference type="Pfam" id="PF01936"/>
    </source>
</evidence>
<dbReference type="RefSeq" id="WP_290360595.1">
    <property type="nucleotide sequence ID" value="NZ_JAUHHC010000005.1"/>
</dbReference>
<dbReference type="Gene3D" id="3.40.50.1010">
    <property type="entry name" value="5'-nuclease"/>
    <property type="match status" value="1"/>
</dbReference>
<keyword evidence="4" id="KW-1185">Reference proteome</keyword>
<accession>A0ABT8DVJ2</accession>
<protein>
    <submittedName>
        <fullName evidence="3">NYN domain-containing protein</fullName>
    </submittedName>
</protein>
<reference evidence="3 4" key="1">
    <citation type="submission" date="2023-06" db="EMBL/GenBank/DDBJ databases">
        <title>Pelomonas sp. PFR6 16S ribosomal RNA gene Genome sequencing and assembly.</title>
        <authorList>
            <person name="Woo H."/>
        </authorList>
    </citation>
    <scope>NUCLEOTIDE SEQUENCE [LARGE SCALE GENOMIC DNA]</scope>
    <source>
        <strain evidence="3 4">PFR6</strain>
    </source>
</reference>
<name>A0ABT8DVJ2_9BURK</name>
<feature type="compositionally biased region" description="Low complexity" evidence="1">
    <location>
        <begin position="161"/>
        <end position="173"/>
    </location>
</feature>
<organism evidence="3 4">
    <name type="scientific">Roseateles violae</name>
    <dbReference type="NCBI Taxonomy" id="3058042"/>
    <lineage>
        <taxon>Bacteria</taxon>
        <taxon>Pseudomonadati</taxon>
        <taxon>Pseudomonadota</taxon>
        <taxon>Betaproteobacteria</taxon>
        <taxon>Burkholderiales</taxon>
        <taxon>Sphaerotilaceae</taxon>
        <taxon>Roseateles</taxon>
    </lineage>
</organism>
<dbReference type="PANTHER" id="PTHR35811:SF1">
    <property type="entry name" value="HTH OST-TYPE DOMAIN-CONTAINING PROTEIN"/>
    <property type="match status" value="1"/>
</dbReference>
<evidence type="ECO:0000313" key="3">
    <source>
        <dbReference type="EMBL" id="MDN3922287.1"/>
    </source>
</evidence>
<dbReference type="InterPro" id="IPR021139">
    <property type="entry name" value="NYN"/>
</dbReference>